<gene>
    <name evidence="2" type="ORF">BDZ85DRAFT_1134</name>
</gene>
<feature type="transmembrane region" description="Helical" evidence="1">
    <location>
        <begin position="78"/>
        <end position="98"/>
    </location>
</feature>
<keyword evidence="1" id="KW-1133">Transmembrane helix</keyword>
<evidence type="ECO:0000256" key="1">
    <source>
        <dbReference type="SAM" id="Phobius"/>
    </source>
</evidence>
<proteinExistence type="predicted"/>
<accession>A0A6A6GNH6</accession>
<keyword evidence="3" id="KW-1185">Reference proteome</keyword>
<dbReference type="EMBL" id="ML992501">
    <property type="protein sequence ID" value="KAF2227251.1"/>
    <property type="molecule type" value="Genomic_DNA"/>
</dbReference>
<sequence>MRPRRFESFTSSALVGLRGFALLVAIFLIIAMSVMLAQSRNYDYIGGLPGPALAFMMNAMDFAALLDKKRNVMRINSCCTVFVDIVVFGLMIVAIVVAQVNAFSDDRESATDEEKRQVAMSIFAMAIVLTALQLVMLSVGFADCFDDLRRKNQASEETWMMRRQQQFVRRTMPRYA</sequence>
<evidence type="ECO:0000313" key="2">
    <source>
        <dbReference type="EMBL" id="KAF2227251.1"/>
    </source>
</evidence>
<name>A0A6A6GNH6_9PEZI</name>
<feature type="transmembrane region" description="Helical" evidence="1">
    <location>
        <begin position="118"/>
        <end position="142"/>
    </location>
</feature>
<keyword evidence="1" id="KW-0812">Transmembrane</keyword>
<protein>
    <submittedName>
        <fullName evidence="2">Uncharacterized protein</fullName>
    </submittedName>
</protein>
<reference evidence="3" key="1">
    <citation type="journal article" date="2020" name="Stud. Mycol.">
        <title>101 Dothideomycetes genomes: A test case for predicting lifestyles and emergence of pathogens.</title>
        <authorList>
            <person name="Haridas S."/>
            <person name="Albert R."/>
            <person name="Binder M."/>
            <person name="Bloem J."/>
            <person name="LaButti K."/>
            <person name="Salamov A."/>
            <person name="Andreopoulos B."/>
            <person name="Baker S."/>
            <person name="Barry K."/>
            <person name="Bills G."/>
            <person name="Bluhm B."/>
            <person name="Cannon C."/>
            <person name="Castanera R."/>
            <person name="Culley D."/>
            <person name="Daum C."/>
            <person name="Ezra D."/>
            <person name="Gonzalez J."/>
            <person name="Henrissat B."/>
            <person name="Kuo A."/>
            <person name="Liang C."/>
            <person name="Lipzen A."/>
            <person name="Lutzoni F."/>
            <person name="Magnuson J."/>
            <person name="Mondo S."/>
            <person name="Nolan M."/>
            <person name="Ohm R."/>
            <person name="Pangilinan J."/>
            <person name="Park H.-J."/>
            <person name="Ramirez L."/>
            <person name="Alfaro M."/>
            <person name="Sun H."/>
            <person name="Tritt A."/>
            <person name="Yoshinaga Y."/>
            <person name="Zwiers L.-H."/>
            <person name="Turgeon B."/>
            <person name="Goodwin S."/>
            <person name="Spatafora J."/>
            <person name="Crous P."/>
            <person name="Grigoriev I."/>
        </authorList>
    </citation>
    <scope>NUCLEOTIDE SEQUENCE [LARGE SCALE GENOMIC DNA]</scope>
    <source>
        <strain evidence="3">CECT 20119</strain>
    </source>
</reference>
<evidence type="ECO:0000313" key="3">
    <source>
        <dbReference type="Proteomes" id="UP000799538"/>
    </source>
</evidence>
<dbReference type="OrthoDB" id="3898795at2759"/>
<feature type="transmembrane region" description="Helical" evidence="1">
    <location>
        <begin position="44"/>
        <end position="66"/>
    </location>
</feature>
<dbReference type="Proteomes" id="UP000799538">
    <property type="component" value="Unassembled WGS sequence"/>
</dbReference>
<feature type="transmembrane region" description="Helical" evidence="1">
    <location>
        <begin position="20"/>
        <end position="38"/>
    </location>
</feature>
<dbReference type="AlphaFoldDB" id="A0A6A6GNH6"/>
<organism evidence="2 3">
    <name type="scientific">Elsinoe ampelina</name>
    <dbReference type="NCBI Taxonomy" id="302913"/>
    <lineage>
        <taxon>Eukaryota</taxon>
        <taxon>Fungi</taxon>
        <taxon>Dikarya</taxon>
        <taxon>Ascomycota</taxon>
        <taxon>Pezizomycotina</taxon>
        <taxon>Dothideomycetes</taxon>
        <taxon>Dothideomycetidae</taxon>
        <taxon>Myriangiales</taxon>
        <taxon>Elsinoaceae</taxon>
        <taxon>Elsinoe</taxon>
    </lineage>
</organism>
<keyword evidence="1" id="KW-0472">Membrane</keyword>